<organism evidence="2">
    <name type="scientific">uncultured Rubrobacteraceae bacterium</name>
    <dbReference type="NCBI Taxonomy" id="349277"/>
    <lineage>
        <taxon>Bacteria</taxon>
        <taxon>Bacillati</taxon>
        <taxon>Actinomycetota</taxon>
        <taxon>Rubrobacteria</taxon>
        <taxon>Rubrobacterales</taxon>
        <taxon>Rubrobacteraceae</taxon>
        <taxon>environmental samples</taxon>
    </lineage>
</organism>
<protein>
    <submittedName>
        <fullName evidence="2">Uncharacterized protein</fullName>
    </submittedName>
</protein>
<proteinExistence type="predicted"/>
<evidence type="ECO:0000313" key="2">
    <source>
        <dbReference type="EMBL" id="CAA9411779.1"/>
    </source>
</evidence>
<gene>
    <name evidence="2" type="ORF">AVDCRST_MAG01-01-1660</name>
</gene>
<name>A0A6J4PC30_9ACTN</name>
<evidence type="ECO:0000256" key="1">
    <source>
        <dbReference type="SAM" id="MobiDB-lite"/>
    </source>
</evidence>
<reference evidence="2" key="1">
    <citation type="submission" date="2020-02" db="EMBL/GenBank/DDBJ databases">
        <authorList>
            <person name="Meier V. D."/>
        </authorList>
    </citation>
    <scope>NUCLEOTIDE SEQUENCE</scope>
    <source>
        <strain evidence="2">AVDCRST_MAG01</strain>
    </source>
</reference>
<feature type="region of interest" description="Disordered" evidence="1">
    <location>
        <begin position="1"/>
        <end position="38"/>
    </location>
</feature>
<sequence>MPSEATSHLPSGLFRQFPEEVLRSSRTSSVRGQVFRPG</sequence>
<dbReference type="EMBL" id="CADCUW010000247">
    <property type="protein sequence ID" value="CAA9411779.1"/>
    <property type="molecule type" value="Genomic_DNA"/>
</dbReference>
<dbReference type="AlphaFoldDB" id="A0A6J4PC30"/>
<accession>A0A6J4PC30</accession>